<dbReference type="EMBL" id="CAJNNV010033237">
    <property type="protein sequence ID" value="CAE8642974.1"/>
    <property type="molecule type" value="Genomic_DNA"/>
</dbReference>
<organism evidence="1 2">
    <name type="scientific">Polarella glacialis</name>
    <name type="common">Dinoflagellate</name>
    <dbReference type="NCBI Taxonomy" id="89957"/>
    <lineage>
        <taxon>Eukaryota</taxon>
        <taxon>Sar</taxon>
        <taxon>Alveolata</taxon>
        <taxon>Dinophyceae</taxon>
        <taxon>Suessiales</taxon>
        <taxon>Suessiaceae</taxon>
        <taxon>Polarella</taxon>
    </lineage>
</organism>
<evidence type="ECO:0000313" key="1">
    <source>
        <dbReference type="EMBL" id="CAE8642974.1"/>
    </source>
</evidence>
<evidence type="ECO:0000313" key="2">
    <source>
        <dbReference type="Proteomes" id="UP000654075"/>
    </source>
</evidence>
<dbReference type="Proteomes" id="UP000654075">
    <property type="component" value="Unassembled WGS sequence"/>
</dbReference>
<gene>
    <name evidence="1" type="ORF">PGLA1383_LOCUS57362</name>
</gene>
<keyword evidence="2" id="KW-1185">Reference proteome</keyword>
<protein>
    <submittedName>
        <fullName evidence="1">Uncharacterized protein</fullName>
    </submittedName>
</protein>
<comment type="caution">
    <text evidence="1">The sequence shown here is derived from an EMBL/GenBank/DDBJ whole genome shotgun (WGS) entry which is preliminary data.</text>
</comment>
<name>A0A813HZ05_POLGL</name>
<sequence length="362" mass="40300">MDGACSGRGLPGGPHFFLPALSELSDATARRLVDASPLEGLTPQTPGVSSSNWQELAAVATQLPDIRWLGKQVFMWCGTPEEDLWLDFAFLHEGGSTDIENPGHRGVFGEKALRYGGIDIILRTFSLFRNDEKIGHQGISSLFTEPLQGRARSLIYYADRSEFFLRRENFARYIQPRLEHECTSWERGSEILTPQKIANTMLLSVLTPQTPRKLLAFQLVVHRLGAYLANSSEDLAICLCGAAIGWKELFGLADDFRGAARVLWFLCEDQQAASFPPQGRGSKEYAELLLQVQGISWSRDLDDYELEVEGPGAEDPLQREDYSFLELVRRCVARRAFENSGLAVLCTAVGLSFQPLPEGPEE</sequence>
<dbReference type="AlphaFoldDB" id="A0A813HZ05"/>
<dbReference type="OrthoDB" id="434097at2759"/>
<accession>A0A813HZ05</accession>
<reference evidence="1" key="1">
    <citation type="submission" date="2021-02" db="EMBL/GenBank/DDBJ databases">
        <authorList>
            <person name="Dougan E. K."/>
            <person name="Rhodes N."/>
            <person name="Thang M."/>
            <person name="Chan C."/>
        </authorList>
    </citation>
    <scope>NUCLEOTIDE SEQUENCE</scope>
</reference>
<proteinExistence type="predicted"/>
<feature type="non-terminal residue" evidence="1">
    <location>
        <position position="362"/>
    </location>
</feature>